<dbReference type="EMBL" id="BGPR01050910">
    <property type="protein sequence ID" value="GBO27862.1"/>
    <property type="molecule type" value="Genomic_DNA"/>
</dbReference>
<comment type="caution">
    <text evidence="2">The sequence shown here is derived from an EMBL/GenBank/DDBJ whole genome shotgun (WGS) entry which is preliminary data.</text>
</comment>
<sequence length="72" mass="8237">LVAPTSTTTCEYRHCGGIDFYDLRMPPLWRHQILRRLANAATMAAPTSMTTCECHQCGGIDFYDDLRMPPMW</sequence>
<name>A0A4Y2VT25_ARAVE</name>
<evidence type="ECO:0000313" key="1">
    <source>
        <dbReference type="EMBL" id="GBO27840.1"/>
    </source>
</evidence>
<feature type="non-terminal residue" evidence="2">
    <location>
        <position position="1"/>
    </location>
</feature>
<accession>A0A4Y2VT25</accession>
<evidence type="ECO:0000313" key="3">
    <source>
        <dbReference type="Proteomes" id="UP000499080"/>
    </source>
</evidence>
<dbReference type="EMBL" id="BGPR01050888">
    <property type="protein sequence ID" value="GBO27840.1"/>
    <property type="molecule type" value="Genomic_DNA"/>
</dbReference>
<dbReference type="AlphaFoldDB" id="A0A4Y2VT25"/>
<keyword evidence="3" id="KW-1185">Reference proteome</keyword>
<dbReference type="Proteomes" id="UP000499080">
    <property type="component" value="Unassembled WGS sequence"/>
</dbReference>
<evidence type="ECO:0000313" key="2">
    <source>
        <dbReference type="EMBL" id="GBO27862.1"/>
    </source>
</evidence>
<gene>
    <name evidence="1" type="ORF">AVEN_51283_1</name>
    <name evidence="2" type="ORF">AVEN_5890_1</name>
</gene>
<dbReference type="OrthoDB" id="8342317at2759"/>
<organism evidence="2 3">
    <name type="scientific">Araneus ventricosus</name>
    <name type="common">Orbweaver spider</name>
    <name type="synonym">Epeira ventricosa</name>
    <dbReference type="NCBI Taxonomy" id="182803"/>
    <lineage>
        <taxon>Eukaryota</taxon>
        <taxon>Metazoa</taxon>
        <taxon>Ecdysozoa</taxon>
        <taxon>Arthropoda</taxon>
        <taxon>Chelicerata</taxon>
        <taxon>Arachnida</taxon>
        <taxon>Araneae</taxon>
        <taxon>Araneomorphae</taxon>
        <taxon>Entelegynae</taxon>
        <taxon>Araneoidea</taxon>
        <taxon>Araneidae</taxon>
        <taxon>Araneus</taxon>
    </lineage>
</organism>
<proteinExistence type="predicted"/>
<protein>
    <submittedName>
        <fullName evidence="2">Uncharacterized protein</fullName>
    </submittedName>
</protein>
<reference evidence="2 3" key="1">
    <citation type="journal article" date="2019" name="Sci. Rep.">
        <title>Orb-weaving spider Araneus ventricosus genome elucidates the spidroin gene catalogue.</title>
        <authorList>
            <person name="Kono N."/>
            <person name="Nakamura H."/>
            <person name="Ohtoshi R."/>
            <person name="Moran D.A.P."/>
            <person name="Shinohara A."/>
            <person name="Yoshida Y."/>
            <person name="Fujiwara M."/>
            <person name="Mori M."/>
            <person name="Tomita M."/>
            <person name="Arakawa K."/>
        </authorList>
    </citation>
    <scope>NUCLEOTIDE SEQUENCE [LARGE SCALE GENOMIC DNA]</scope>
</reference>